<dbReference type="EMBL" id="RKQZ01000001">
    <property type="protein sequence ID" value="RPF22548.1"/>
    <property type="molecule type" value="Genomic_DNA"/>
</dbReference>
<evidence type="ECO:0000313" key="2">
    <source>
        <dbReference type="Proteomes" id="UP000280501"/>
    </source>
</evidence>
<reference evidence="1 2" key="1">
    <citation type="submission" date="2018-11" db="EMBL/GenBank/DDBJ databases">
        <title>Sequencing the genomes of 1000 actinobacteria strains.</title>
        <authorList>
            <person name="Klenk H.-P."/>
        </authorList>
    </citation>
    <scope>NUCLEOTIDE SEQUENCE [LARGE SCALE GENOMIC DNA]</scope>
    <source>
        <strain evidence="1 2">DSM 15700</strain>
    </source>
</reference>
<dbReference type="RefSeq" id="WP_123815449.1">
    <property type="nucleotide sequence ID" value="NZ_RKQZ01000001.1"/>
</dbReference>
<protein>
    <submittedName>
        <fullName evidence="1">Uncharacterized protein</fullName>
    </submittedName>
</protein>
<sequence>MSGFQRVEDPQAALAWIPAEVREDGDLCGMDATGWEDDTWILHDLTVPLDTRDPEQGPRARCRWRDVVETDLTALQGMARWPPNAMHLLKDQRWPDVCIEEGTFDGESRAALLEILTAVSGPSAQCFAYFGMVPANNYDRPTVLKGALSQVASLTSDGLPQWELSPSNWWPVDRSWFVWTDYDLTATRVSGSRNLIDQVRSHTALETLDWRGPVGGGGS</sequence>
<comment type="caution">
    <text evidence="1">The sequence shown here is derived from an EMBL/GenBank/DDBJ whole genome shotgun (WGS) entry which is preliminary data.</text>
</comment>
<accession>A0A3N4Z9L9</accession>
<dbReference type="AlphaFoldDB" id="A0A3N4Z9L9"/>
<keyword evidence="2" id="KW-1185">Reference proteome</keyword>
<proteinExistence type="predicted"/>
<evidence type="ECO:0000313" key="1">
    <source>
        <dbReference type="EMBL" id="RPF22548.1"/>
    </source>
</evidence>
<dbReference type="OrthoDB" id="2426596at2"/>
<gene>
    <name evidence="1" type="ORF">EDD34_3215</name>
</gene>
<organism evidence="1 2">
    <name type="scientific">Myceligenerans xiligouense</name>
    <dbReference type="NCBI Taxonomy" id="253184"/>
    <lineage>
        <taxon>Bacteria</taxon>
        <taxon>Bacillati</taxon>
        <taxon>Actinomycetota</taxon>
        <taxon>Actinomycetes</taxon>
        <taxon>Micrococcales</taxon>
        <taxon>Promicromonosporaceae</taxon>
        <taxon>Myceligenerans</taxon>
    </lineage>
</organism>
<name>A0A3N4Z9L9_9MICO</name>
<dbReference type="Proteomes" id="UP000280501">
    <property type="component" value="Unassembled WGS sequence"/>
</dbReference>